<accession>A0ACD3A226</accession>
<name>A0ACD3A226_9AGAR</name>
<gene>
    <name evidence="1" type="ORF">BDN72DRAFT_580498</name>
</gene>
<sequence length="183" mass="19933">MIPYLEISPTCYTPTSISFKGFSKRPAVGLYFTGSDRSLVPVKLNLIGLIGQFLLEVVGSALPVGKRKELDLQYLRKALLPPHARHGRLAPNTLTAQRAPSHVPRPIPFNSARYTSITTAYIHARTTATLVVGTSSEAVAGLTHILPRSCGGGYFDRLSCILCSLRALGRAQEARSSFHILFQ</sequence>
<evidence type="ECO:0000313" key="2">
    <source>
        <dbReference type="Proteomes" id="UP000308600"/>
    </source>
</evidence>
<keyword evidence="2" id="KW-1185">Reference proteome</keyword>
<protein>
    <submittedName>
        <fullName evidence="1">Uncharacterized protein</fullName>
    </submittedName>
</protein>
<reference evidence="1 2" key="1">
    <citation type="journal article" date="2019" name="Nat. Ecol. Evol.">
        <title>Megaphylogeny resolves global patterns of mushroom evolution.</title>
        <authorList>
            <person name="Varga T."/>
            <person name="Krizsan K."/>
            <person name="Foldi C."/>
            <person name="Dima B."/>
            <person name="Sanchez-Garcia M."/>
            <person name="Sanchez-Ramirez S."/>
            <person name="Szollosi G.J."/>
            <person name="Szarkandi J.G."/>
            <person name="Papp V."/>
            <person name="Albert L."/>
            <person name="Andreopoulos W."/>
            <person name="Angelini C."/>
            <person name="Antonin V."/>
            <person name="Barry K.W."/>
            <person name="Bougher N.L."/>
            <person name="Buchanan P."/>
            <person name="Buyck B."/>
            <person name="Bense V."/>
            <person name="Catcheside P."/>
            <person name="Chovatia M."/>
            <person name="Cooper J."/>
            <person name="Damon W."/>
            <person name="Desjardin D."/>
            <person name="Finy P."/>
            <person name="Geml J."/>
            <person name="Haridas S."/>
            <person name="Hughes K."/>
            <person name="Justo A."/>
            <person name="Karasinski D."/>
            <person name="Kautmanova I."/>
            <person name="Kiss B."/>
            <person name="Kocsube S."/>
            <person name="Kotiranta H."/>
            <person name="LaButti K.M."/>
            <person name="Lechner B.E."/>
            <person name="Liimatainen K."/>
            <person name="Lipzen A."/>
            <person name="Lukacs Z."/>
            <person name="Mihaltcheva S."/>
            <person name="Morgado L.N."/>
            <person name="Niskanen T."/>
            <person name="Noordeloos M.E."/>
            <person name="Ohm R.A."/>
            <person name="Ortiz-Santana B."/>
            <person name="Ovrebo C."/>
            <person name="Racz N."/>
            <person name="Riley R."/>
            <person name="Savchenko A."/>
            <person name="Shiryaev A."/>
            <person name="Soop K."/>
            <person name="Spirin V."/>
            <person name="Szebenyi C."/>
            <person name="Tomsovsky M."/>
            <person name="Tulloss R.E."/>
            <person name="Uehling J."/>
            <person name="Grigoriev I.V."/>
            <person name="Vagvolgyi C."/>
            <person name="Papp T."/>
            <person name="Martin F.M."/>
            <person name="Miettinen O."/>
            <person name="Hibbett D.S."/>
            <person name="Nagy L.G."/>
        </authorList>
    </citation>
    <scope>NUCLEOTIDE SEQUENCE [LARGE SCALE GENOMIC DNA]</scope>
    <source>
        <strain evidence="1 2">NL-1719</strain>
    </source>
</reference>
<organism evidence="1 2">
    <name type="scientific">Pluteus cervinus</name>
    <dbReference type="NCBI Taxonomy" id="181527"/>
    <lineage>
        <taxon>Eukaryota</taxon>
        <taxon>Fungi</taxon>
        <taxon>Dikarya</taxon>
        <taxon>Basidiomycota</taxon>
        <taxon>Agaricomycotina</taxon>
        <taxon>Agaricomycetes</taxon>
        <taxon>Agaricomycetidae</taxon>
        <taxon>Agaricales</taxon>
        <taxon>Pluteineae</taxon>
        <taxon>Pluteaceae</taxon>
        <taxon>Pluteus</taxon>
    </lineage>
</organism>
<proteinExistence type="predicted"/>
<dbReference type="EMBL" id="ML208898">
    <property type="protein sequence ID" value="TFK59770.1"/>
    <property type="molecule type" value="Genomic_DNA"/>
</dbReference>
<dbReference type="Proteomes" id="UP000308600">
    <property type="component" value="Unassembled WGS sequence"/>
</dbReference>
<evidence type="ECO:0000313" key="1">
    <source>
        <dbReference type="EMBL" id="TFK59770.1"/>
    </source>
</evidence>